<reference evidence="4" key="1">
    <citation type="submission" date="2023-07" db="EMBL/GenBank/DDBJ databases">
        <title>30 novel species of actinomycetes from the DSMZ collection.</title>
        <authorList>
            <person name="Nouioui I."/>
        </authorList>
    </citation>
    <scope>NUCLEOTIDE SEQUENCE [LARGE SCALE GENOMIC DNA]</scope>
    <source>
        <strain evidence="4">DSM 41982</strain>
    </source>
</reference>
<dbReference type="RefSeq" id="WP_093855055.1">
    <property type="nucleotide sequence ID" value="NZ_JAVRER010000006.1"/>
</dbReference>
<sequence>MTTSPAPAQDPGSAAAGEGTAWLLVDASARPAESRVLEVSRRAARLLERAPDELVGAPLTALVAEGSLNSVIALLLEAASFARDGTAGKALQPVEFTVPSGAVICTASARRPRGDDGVLLVRIEEKFPQRRWEALRLGVVLTGESLWLYDHDAERFRWLEGEPPFSLMGPDRDVSPEEFLARVHPHDLDSVAAFFDSLVSGRTDSGELLFRLRRSGEGTGYRKLHTRARAARFGFTGARRIVGTTEDTTTLVERLDALQAAYVNERKRGRLVGELASAFISAATEDELTEAVLHRLAPAFGGVGTLFAYGERGHLRVVFGDEIDQALAKELEGLPLSAPKPLPEAIRTGESLFIASREEYRERWPMAHSLLDATDAESFAMVPLRAAGRQLGAWVITFHEPGMLTEGDRTLMRTLGTLAGQALERIRLQEARVELARIVQRNMLPEVLPPVPGVELTALYHPAQTGLDVGGDWYDVVPLQDGGAAFVIGDVQGHDLHAAGLMGQVRTALRAYAWQDPQPGMVLERTNELLLQMGVRAFTTCLYVRLMADGRLCTARAGHPPMVRLDAGGTATVCEDETGPPLGVLEGARYPEHAYDFARGGILALLTDGVVEGPRFTADEGLRRVGDLLALKAHEPLDVLAQYLMSTAGSTGHLDDSALLLVRGM</sequence>
<dbReference type="EMBL" id="JAVRER010000006">
    <property type="protein sequence ID" value="MDT0414879.1"/>
    <property type="molecule type" value="Genomic_DNA"/>
</dbReference>
<dbReference type="InterPro" id="IPR036457">
    <property type="entry name" value="PPM-type-like_dom_sf"/>
</dbReference>
<proteinExistence type="predicted"/>
<organism evidence="3 4">
    <name type="scientific">Streptomyces evansiae</name>
    <dbReference type="NCBI Taxonomy" id="3075535"/>
    <lineage>
        <taxon>Bacteria</taxon>
        <taxon>Bacillati</taxon>
        <taxon>Actinomycetota</taxon>
        <taxon>Actinomycetes</taxon>
        <taxon>Kitasatosporales</taxon>
        <taxon>Streptomycetaceae</taxon>
        <taxon>Streptomyces</taxon>
    </lineage>
</organism>
<dbReference type="Proteomes" id="UP001183607">
    <property type="component" value="Unassembled WGS sequence"/>
</dbReference>
<protein>
    <submittedName>
        <fullName evidence="3">SpoIIE family protein phosphatase</fullName>
    </submittedName>
</protein>
<dbReference type="InterPro" id="IPR003018">
    <property type="entry name" value="GAF"/>
</dbReference>
<dbReference type="SUPFAM" id="SSF55781">
    <property type="entry name" value="GAF domain-like"/>
    <property type="match status" value="1"/>
</dbReference>
<accession>A0ABD5E1C4</accession>
<name>A0ABD5E1C4_9ACTN</name>
<dbReference type="SUPFAM" id="SSF81606">
    <property type="entry name" value="PP2C-like"/>
    <property type="match status" value="1"/>
</dbReference>
<dbReference type="SMART" id="SM00331">
    <property type="entry name" value="PP2C_SIG"/>
    <property type="match status" value="1"/>
</dbReference>
<dbReference type="PANTHER" id="PTHR43156">
    <property type="entry name" value="STAGE II SPORULATION PROTEIN E-RELATED"/>
    <property type="match status" value="1"/>
</dbReference>
<dbReference type="PANTHER" id="PTHR43156:SF2">
    <property type="entry name" value="STAGE II SPORULATION PROTEIN E"/>
    <property type="match status" value="1"/>
</dbReference>
<dbReference type="AlphaFoldDB" id="A0ABD5E1C4"/>
<evidence type="ECO:0000313" key="3">
    <source>
        <dbReference type="EMBL" id="MDT0414879.1"/>
    </source>
</evidence>
<gene>
    <name evidence="3" type="ORF">RM574_05195</name>
</gene>
<evidence type="ECO:0000256" key="1">
    <source>
        <dbReference type="ARBA" id="ARBA00022801"/>
    </source>
</evidence>
<dbReference type="GO" id="GO:0016787">
    <property type="term" value="F:hydrolase activity"/>
    <property type="evidence" value="ECO:0007669"/>
    <property type="project" value="UniProtKB-KW"/>
</dbReference>
<comment type="caution">
    <text evidence="3">The sequence shown here is derived from an EMBL/GenBank/DDBJ whole genome shotgun (WGS) entry which is preliminary data.</text>
</comment>
<dbReference type="Gene3D" id="3.60.40.10">
    <property type="entry name" value="PPM-type phosphatase domain"/>
    <property type="match status" value="1"/>
</dbReference>
<dbReference type="InterPro" id="IPR001932">
    <property type="entry name" value="PPM-type_phosphatase-like_dom"/>
</dbReference>
<dbReference type="Gene3D" id="3.30.450.40">
    <property type="match status" value="1"/>
</dbReference>
<dbReference type="Gene3D" id="3.30.450.20">
    <property type="entry name" value="PAS domain"/>
    <property type="match status" value="1"/>
</dbReference>
<keyword evidence="1" id="KW-0378">Hydrolase</keyword>
<dbReference type="InterPro" id="IPR029016">
    <property type="entry name" value="GAF-like_dom_sf"/>
</dbReference>
<evidence type="ECO:0000259" key="2">
    <source>
        <dbReference type="SMART" id="SM00331"/>
    </source>
</evidence>
<dbReference type="Pfam" id="PF13185">
    <property type="entry name" value="GAF_2"/>
    <property type="match status" value="1"/>
</dbReference>
<dbReference type="Pfam" id="PF07228">
    <property type="entry name" value="SpoIIE"/>
    <property type="match status" value="1"/>
</dbReference>
<evidence type="ECO:0000313" key="4">
    <source>
        <dbReference type="Proteomes" id="UP001183607"/>
    </source>
</evidence>
<feature type="domain" description="PPM-type phosphatase" evidence="2">
    <location>
        <begin position="454"/>
        <end position="664"/>
    </location>
</feature>
<dbReference type="InterPro" id="IPR052016">
    <property type="entry name" value="Bact_Sigma-Reg"/>
</dbReference>